<organism evidence="8 9">
    <name type="scientific">Paenibacillus oenotherae</name>
    <dbReference type="NCBI Taxonomy" id="1435645"/>
    <lineage>
        <taxon>Bacteria</taxon>
        <taxon>Bacillati</taxon>
        <taxon>Bacillota</taxon>
        <taxon>Bacilli</taxon>
        <taxon>Bacillales</taxon>
        <taxon>Paenibacillaceae</taxon>
        <taxon>Paenibacillus</taxon>
    </lineage>
</organism>
<dbReference type="RefSeq" id="WP_219874567.1">
    <property type="nucleotide sequence ID" value="NZ_JAHZIJ010000023.1"/>
</dbReference>
<evidence type="ECO:0000313" key="9">
    <source>
        <dbReference type="Proteomes" id="UP000812277"/>
    </source>
</evidence>
<feature type="transmembrane region" description="Helical" evidence="6">
    <location>
        <begin position="7"/>
        <end position="25"/>
    </location>
</feature>
<feature type="transmembrane region" description="Helical" evidence="6">
    <location>
        <begin position="164"/>
        <end position="182"/>
    </location>
</feature>
<dbReference type="InterPro" id="IPR011701">
    <property type="entry name" value="MFS"/>
</dbReference>
<name>A0ABS7DCT3_9BACL</name>
<keyword evidence="9" id="KW-1185">Reference proteome</keyword>
<comment type="caution">
    <text evidence="8">The sequence shown here is derived from an EMBL/GenBank/DDBJ whole genome shotgun (WGS) entry which is preliminary data.</text>
</comment>
<dbReference type="PROSITE" id="PS50850">
    <property type="entry name" value="MFS"/>
    <property type="match status" value="1"/>
</dbReference>
<protein>
    <submittedName>
        <fullName evidence="8">MFS transporter</fullName>
    </submittedName>
</protein>
<keyword evidence="5 6" id="KW-0472">Membrane</keyword>
<proteinExistence type="predicted"/>
<dbReference type="InterPro" id="IPR036259">
    <property type="entry name" value="MFS_trans_sf"/>
</dbReference>
<dbReference type="InterPro" id="IPR053160">
    <property type="entry name" value="MFS_DHA3_Transporter"/>
</dbReference>
<feature type="transmembrane region" description="Helical" evidence="6">
    <location>
        <begin position="248"/>
        <end position="268"/>
    </location>
</feature>
<evidence type="ECO:0000256" key="5">
    <source>
        <dbReference type="ARBA" id="ARBA00023136"/>
    </source>
</evidence>
<comment type="subcellular location">
    <subcellularLocation>
        <location evidence="1">Cell membrane</location>
        <topology evidence="1">Multi-pass membrane protein</topology>
    </subcellularLocation>
</comment>
<reference evidence="8 9" key="1">
    <citation type="submission" date="2021-07" db="EMBL/GenBank/DDBJ databases">
        <title>Paenibacillus radiodurans sp. nov., isolated from the southeastern edge of Tengger Desert.</title>
        <authorList>
            <person name="Zhang G."/>
        </authorList>
    </citation>
    <scope>NUCLEOTIDE SEQUENCE [LARGE SCALE GENOMIC DNA]</scope>
    <source>
        <strain evidence="8 9">DT7-4</strain>
    </source>
</reference>
<gene>
    <name evidence="8" type="ORF">K0T92_21570</name>
</gene>
<sequence length="393" mass="43485">MGYTRNVWKLYVIRFFYHLIPAYVIERLFWEERGMTIQMVVYTEIIFAATVVMAEVPTGIIADKWGRKQMIVLAALLGCFEFLILVFATEFWHFALVVFLAAIGSSASSGAENALLYDSLLAEGKEKDFEKILGRMNALDIVSIIIAALCGSLLSDRFGFELNYWISLAAMIVSLGMTATLVEPGARQTNADNEMPVPMKTYITASVRFFSHNPGVSLVMLSGMVTGAAINFIDEFWQIYLNRLEIPVIYFGLFSALFFLLRLPGNVLAYKLKGRFSHRILLSAVTAVLALGFVYISAVRDYSGLAALFIICLAAGVIEPLAAGYLNHRIDSSMRATMGSFQSLGENAVLVLAGLGFGYFSSRFDVFGGFGFVAILCSAFFVYFAFASRRVVE</sequence>
<dbReference type="InterPro" id="IPR005829">
    <property type="entry name" value="Sugar_transporter_CS"/>
</dbReference>
<dbReference type="Proteomes" id="UP000812277">
    <property type="component" value="Unassembled WGS sequence"/>
</dbReference>
<evidence type="ECO:0000256" key="6">
    <source>
        <dbReference type="SAM" id="Phobius"/>
    </source>
</evidence>
<feature type="domain" description="Major facilitator superfamily (MFS) profile" evidence="7">
    <location>
        <begin position="1"/>
        <end position="389"/>
    </location>
</feature>
<feature type="transmembrane region" description="Helical" evidence="6">
    <location>
        <begin position="304"/>
        <end position="326"/>
    </location>
</feature>
<keyword evidence="2" id="KW-0813">Transport</keyword>
<dbReference type="PANTHER" id="PTHR23530:SF1">
    <property type="entry name" value="PERMEASE, MAJOR FACILITATOR SUPERFAMILY-RELATED"/>
    <property type="match status" value="1"/>
</dbReference>
<feature type="transmembrane region" description="Helical" evidence="6">
    <location>
        <begin position="366"/>
        <end position="386"/>
    </location>
</feature>
<accession>A0ABS7DCT3</accession>
<evidence type="ECO:0000259" key="7">
    <source>
        <dbReference type="PROSITE" id="PS50850"/>
    </source>
</evidence>
<feature type="transmembrane region" description="Helical" evidence="6">
    <location>
        <begin position="215"/>
        <end position="233"/>
    </location>
</feature>
<feature type="transmembrane region" description="Helical" evidence="6">
    <location>
        <begin position="37"/>
        <end position="58"/>
    </location>
</feature>
<evidence type="ECO:0000256" key="2">
    <source>
        <dbReference type="ARBA" id="ARBA00022448"/>
    </source>
</evidence>
<dbReference type="Gene3D" id="1.20.1250.20">
    <property type="entry name" value="MFS general substrate transporter like domains"/>
    <property type="match status" value="1"/>
</dbReference>
<feature type="transmembrane region" description="Helical" evidence="6">
    <location>
        <begin position="70"/>
        <end position="88"/>
    </location>
</feature>
<feature type="transmembrane region" description="Helical" evidence="6">
    <location>
        <begin position="94"/>
        <end position="117"/>
    </location>
</feature>
<dbReference type="PROSITE" id="PS00216">
    <property type="entry name" value="SUGAR_TRANSPORT_1"/>
    <property type="match status" value="1"/>
</dbReference>
<feature type="transmembrane region" description="Helical" evidence="6">
    <location>
        <begin position="138"/>
        <end position="158"/>
    </location>
</feature>
<dbReference type="SUPFAM" id="SSF103473">
    <property type="entry name" value="MFS general substrate transporter"/>
    <property type="match status" value="1"/>
</dbReference>
<feature type="transmembrane region" description="Helical" evidence="6">
    <location>
        <begin position="338"/>
        <end position="360"/>
    </location>
</feature>
<dbReference type="EMBL" id="JAHZIJ010000023">
    <property type="protein sequence ID" value="MBW7477312.1"/>
    <property type="molecule type" value="Genomic_DNA"/>
</dbReference>
<dbReference type="PANTHER" id="PTHR23530">
    <property type="entry name" value="TRANSPORT PROTEIN-RELATED"/>
    <property type="match status" value="1"/>
</dbReference>
<feature type="transmembrane region" description="Helical" evidence="6">
    <location>
        <begin position="280"/>
        <end position="298"/>
    </location>
</feature>
<keyword evidence="3 6" id="KW-0812">Transmembrane</keyword>
<evidence type="ECO:0000256" key="4">
    <source>
        <dbReference type="ARBA" id="ARBA00022989"/>
    </source>
</evidence>
<evidence type="ECO:0000313" key="8">
    <source>
        <dbReference type="EMBL" id="MBW7477312.1"/>
    </source>
</evidence>
<dbReference type="Pfam" id="PF07690">
    <property type="entry name" value="MFS_1"/>
    <property type="match status" value="1"/>
</dbReference>
<evidence type="ECO:0000256" key="3">
    <source>
        <dbReference type="ARBA" id="ARBA00022692"/>
    </source>
</evidence>
<keyword evidence="4 6" id="KW-1133">Transmembrane helix</keyword>
<dbReference type="InterPro" id="IPR020846">
    <property type="entry name" value="MFS_dom"/>
</dbReference>
<evidence type="ECO:0000256" key="1">
    <source>
        <dbReference type="ARBA" id="ARBA00004651"/>
    </source>
</evidence>